<dbReference type="EMBL" id="JBHUOL010000019">
    <property type="protein sequence ID" value="MFD2909654.1"/>
    <property type="molecule type" value="Genomic_DNA"/>
</dbReference>
<dbReference type="Proteomes" id="UP001597549">
    <property type="component" value="Unassembled WGS sequence"/>
</dbReference>
<dbReference type="Pfam" id="PF18962">
    <property type="entry name" value="Por_Secre_tail"/>
    <property type="match status" value="1"/>
</dbReference>
<sequence>MKQNSLKLKMVRNAILFVLLNLSISSFAQIQVKFADTTNALTMTSSIISDGVHNWKKLTITIPYFANHLNAFQFKTEYTRQGCGYPTQNYVMINVNGFNSQYQSIYDQSKQPYYDITNLAVGSYPYIIKSICNLSEIPNSIERIIIEVVKEPAPLLNLTIASKCGTNKKGLFTGYIEFNASGSYTNASKIYITATNSSNGCPTYAEVKLTQLSNNSNLPNNTLSNSTFYSCNSNGTYTVKLTYRNITIKNKPISHQILPPDNGWNGYTFKKSFRNCMNVMDPILVPFTPLKDTGVEHEAGITMKNPVQNEVSFILSSDEKANYEVQIYDFSGLPVKRASFKAINSKTTNTINVQDLKKGIYLVEITNGDSVIRKKMIKE</sequence>
<name>A0ABW5Z9Y1_9FLAO</name>
<reference evidence="5" key="1">
    <citation type="journal article" date="2019" name="Int. J. Syst. Evol. Microbiol.">
        <title>The Global Catalogue of Microorganisms (GCM) 10K type strain sequencing project: providing services to taxonomists for standard genome sequencing and annotation.</title>
        <authorList>
            <consortium name="The Broad Institute Genomics Platform"/>
            <consortium name="The Broad Institute Genome Sequencing Center for Infectious Disease"/>
            <person name="Wu L."/>
            <person name="Ma J."/>
        </authorList>
    </citation>
    <scope>NUCLEOTIDE SEQUENCE [LARGE SCALE GENOMIC DNA]</scope>
    <source>
        <strain evidence="5">KCTC 52644</strain>
    </source>
</reference>
<evidence type="ECO:0000313" key="5">
    <source>
        <dbReference type="Proteomes" id="UP001597549"/>
    </source>
</evidence>
<evidence type="ECO:0000313" key="4">
    <source>
        <dbReference type="EMBL" id="MFD2909654.1"/>
    </source>
</evidence>
<feature type="chain" id="PRO_5046048071" evidence="2">
    <location>
        <begin position="29"/>
        <end position="379"/>
    </location>
</feature>
<evidence type="ECO:0000256" key="1">
    <source>
        <dbReference type="ARBA" id="ARBA00022729"/>
    </source>
</evidence>
<protein>
    <submittedName>
        <fullName evidence="4">T9SS type A sorting domain-containing protein</fullName>
    </submittedName>
</protein>
<accession>A0ABW5Z9Y1</accession>
<dbReference type="NCBIfam" id="TIGR04183">
    <property type="entry name" value="Por_Secre_tail"/>
    <property type="match status" value="1"/>
</dbReference>
<feature type="signal peptide" evidence="2">
    <location>
        <begin position="1"/>
        <end position="28"/>
    </location>
</feature>
<organism evidence="4 5">
    <name type="scientific">Flavobacterium ardleyense</name>
    <dbReference type="NCBI Taxonomy" id="2038737"/>
    <lineage>
        <taxon>Bacteria</taxon>
        <taxon>Pseudomonadati</taxon>
        <taxon>Bacteroidota</taxon>
        <taxon>Flavobacteriia</taxon>
        <taxon>Flavobacteriales</taxon>
        <taxon>Flavobacteriaceae</taxon>
        <taxon>Flavobacterium</taxon>
    </lineage>
</organism>
<keyword evidence="5" id="KW-1185">Reference proteome</keyword>
<gene>
    <name evidence="4" type="ORF">ACFSX9_13030</name>
</gene>
<proteinExistence type="predicted"/>
<evidence type="ECO:0000259" key="3">
    <source>
        <dbReference type="Pfam" id="PF18962"/>
    </source>
</evidence>
<dbReference type="RefSeq" id="WP_379808376.1">
    <property type="nucleotide sequence ID" value="NZ_JBHUOL010000019.1"/>
</dbReference>
<keyword evidence="1 2" id="KW-0732">Signal</keyword>
<evidence type="ECO:0000256" key="2">
    <source>
        <dbReference type="SAM" id="SignalP"/>
    </source>
</evidence>
<feature type="domain" description="Secretion system C-terminal sorting" evidence="3">
    <location>
        <begin position="305"/>
        <end position="377"/>
    </location>
</feature>
<dbReference type="InterPro" id="IPR026444">
    <property type="entry name" value="Secre_tail"/>
</dbReference>
<comment type="caution">
    <text evidence="4">The sequence shown here is derived from an EMBL/GenBank/DDBJ whole genome shotgun (WGS) entry which is preliminary data.</text>
</comment>